<dbReference type="EMBL" id="JAAAHY010000518">
    <property type="protein sequence ID" value="KAF9962872.1"/>
    <property type="molecule type" value="Genomic_DNA"/>
</dbReference>
<dbReference type="GO" id="GO:0008270">
    <property type="term" value="F:zinc ion binding"/>
    <property type="evidence" value="ECO:0007669"/>
    <property type="project" value="UniProtKB-KW"/>
</dbReference>
<sequence length="237" mass="26112">MADSLKCARCAKTETASGGKLKRCAKCKSVLYCSRECQTTHWKVHKKSCAALSANTMGQPVPPVAAPSTNTSSRAVPSAAAGPLSVRIEKPFHKLHDKTWLHGRPEEDVYMLLIDSYRMMQEDNYSLEADVDADSVYGGAPDSRGAFKRFLKQAEARPGLLPSWWSPEKAAACLRFGLSDAWNSLSHAVEKHDIIDHYGDPLMPMQLRMLREQVTLRGPAGQSGAAMMQMQMMAEGR</sequence>
<reference evidence="6" key="1">
    <citation type="journal article" date="2020" name="Fungal Divers.">
        <title>Resolving the Mortierellaceae phylogeny through synthesis of multi-gene phylogenetics and phylogenomics.</title>
        <authorList>
            <person name="Vandepol N."/>
            <person name="Liber J."/>
            <person name="Desiro A."/>
            <person name="Na H."/>
            <person name="Kennedy M."/>
            <person name="Barry K."/>
            <person name="Grigoriev I.V."/>
            <person name="Miller A.N."/>
            <person name="O'Donnell K."/>
            <person name="Stajich J.E."/>
            <person name="Bonito G."/>
        </authorList>
    </citation>
    <scope>NUCLEOTIDE SEQUENCE</scope>
    <source>
        <strain evidence="6">CK1249</strain>
    </source>
</reference>
<comment type="caution">
    <text evidence="6">The sequence shown here is derived from an EMBL/GenBank/DDBJ whole genome shotgun (WGS) entry which is preliminary data.</text>
</comment>
<dbReference type="Gene3D" id="6.10.140.2220">
    <property type="match status" value="1"/>
</dbReference>
<gene>
    <name evidence="6" type="ORF">BGZ70_007823</name>
</gene>
<dbReference type="AlphaFoldDB" id="A0A9P6M290"/>
<keyword evidence="2 4" id="KW-0863">Zinc-finger</keyword>
<dbReference type="Pfam" id="PF01753">
    <property type="entry name" value="zf-MYND"/>
    <property type="match status" value="1"/>
</dbReference>
<dbReference type="Proteomes" id="UP000738359">
    <property type="component" value="Unassembled WGS sequence"/>
</dbReference>
<keyword evidence="7" id="KW-1185">Reference proteome</keyword>
<evidence type="ECO:0000256" key="4">
    <source>
        <dbReference type="PROSITE-ProRule" id="PRU00134"/>
    </source>
</evidence>
<evidence type="ECO:0000256" key="2">
    <source>
        <dbReference type="ARBA" id="ARBA00022771"/>
    </source>
</evidence>
<evidence type="ECO:0000313" key="6">
    <source>
        <dbReference type="EMBL" id="KAF9962872.1"/>
    </source>
</evidence>
<feature type="domain" description="MYND-type" evidence="5">
    <location>
        <begin position="7"/>
        <end position="49"/>
    </location>
</feature>
<keyword evidence="3" id="KW-0862">Zinc</keyword>
<evidence type="ECO:0000256" key="3">
    <source>
        <dbReference type="ARBA" id="ARBA00022833"/>
    </source>
</evidence>
<dbReference type="OrthoDB" id="432970at2759"/>
<name>A0A9P6M290_MORAP</name>
<dbReference type="PROSITE" id="PS01360">
    <property type="entry name" value="ZF_MYND_1"/>
    <property type="match status" value="1"/>
</dbReference>
<dbReference type="PROSITE" id="PS50865">
    <property type="entry name" value="ZF_MYND_2"/>
    <property type="match status" value="1"/>
</dbReference>
<evidence type="ECO:0000259" key="5">
    <source>
        <dbReference type="PROSITE" id="PS50865"/>
    </source>
</evidence>
<evidence type="ECO:0000313" key="7">
    <source>
        <dbReference type="Proteomes" id="UP000738359"/>
    </source>
</evidence>
<evidence type="ECO:0000256" key="1">
    <source>
        <dbReference type="ARBA" id="ARBA00022723"/>
    </source>
</evidence>
<protein>
    <recommendedName>
        <fullName evidence="5">MYND-type domain-containing protein</fullName>
    </recommendedName>
</protein>
<proteinExistence type="predicted"/>
<keyword evidence="1" id="KW-0479">Metal-binding</keyword>
<organism evidence="6 7">
    <name type="scientific">Mortierella alpina</name>
    <name type="common">Oleaginous fungus</name>
    <name type="synonym">Mortierella renispora</name>
    <dbReference type="NCBI Taxonomy" id="64518"/>
    <lineage>
        <taxon>Eukaryota</taxon>
        <taxon>Fungi</taxon>
        <taxon>Fungi incertae sedis</taxon>
        <taxon>Mucoromycota</taxon>
        <taxon>Mortierellomycotina</taxon>
        <taxon>Mortierellomycetes</taxon>
        <taxon>Mortierellales</taxon>
        <taxon>Mortierellaceae</taxon>
        <taxon>Mortierella</taxon>
    </lineage>
</organism>
<accession>A0A9P6M290</accession>
<dbReference type="InterPro" id="IPR002893">
    <property type="entry name" value="Znf_MYND"/>
</dbReference>
<dbReference type="SUPFAM" id="SSF144232">
    <property type="entry name" value="HIT/MYND zinc finger-like"/>
    <property type="match status" value="1"/>
</dbReference>